<dbReference type="EMBL" id="CACSLK010031421">
    <property type="protein sequence ID" value="CAA0839709.1"/>
    <property type="molecule type" value="Genomic_DNA"/>
</dbReference>
<feature type="compositionally biased region" description="Basic and acidic residues" evidence="1">
    <location>
        <begin position="417"/>
        <end position="428"/>
    </location>
</feature>
<dbReference type="Proteomes" id="UP001153555">
    <property type="component" value="Unassembled WGS sequence"/>
</dbReference>
<dbReference type="SUPFAM" id="SSF140383">
    <property type="entry name" value="BSD domain-like"/>
    <property type="match status" value="1"/>
</dbReference>
<accession>A0A9N7NWT3</accession>
<feature type="region of interest" description="Disordered" evidence="1">
    <location>
        <begin position="267"/>
        <end position="457"/>
    </location>
</feature>
<dbReference type="PANTHER" id="PTHR31923">
    <property type="entry name" value="BSD DOMAIN-CONTAINING PROTEIN"/>
    <property type="match status" value="1"/>
</dbReference>
<dbReference type="SMART" id="SM00751">
    <property type="entry name" value="BSD"/>
    <property type="match status" value="1"/>
</dbReference>
<dbReference type="InterPro" id="IPR035925">
    <property type="entry name" value="BSD_dom_sf"/>
</dbReference>
<evidence type="ECO:0000313" key="3">
    <source>
        <dbReference type="EMBL" id="CAA0839709.1"/>
    </source>
</evidence>
<dbReference type="PANTHER" id="PTHR31923:SF4">
    <property type="entry name" value="BSD DOMAIN-CONTAINING PROTEIN"/>
    <property type="match status" value="1"/>
</dbReference>
<protein>
    <submittedName>
        <fullName evidence="3">BSD domain-containing protein</fullName>
    </submittedName>
</protein>
<feature type="domain" description="BSD" evidence="2">
    <location>
        <begin position="191"/>
        <end position="243"/>
    </location>
</feature>
<reference evidence="3" key="1">
    <citation type="submission" date="2019-12" db="EMBL/GenBank/DDBJ databases">
        <authorList>
            <person name="Scholes J."/>
        </authorList>
    </citation>
    <scope>NUCLEOTIDE SEQUENCE</scope>
</reference>
<dbReference type="PROSITE" id="PS50858">
    <property type="entry name" value="BSD"/>
    <property type="match status" value="1"/>
</dbReference>
<proteinExistence type="predicted"/>
<keyword evidence="4" id="KW-1185">Reference proteome</keyword>
<feature type="compositionally biased region" description="Basic and acidic residues" evidence="1">
    <location>
        <begin position="436"/>
        <end position="446"/>
    </location>
</feature>
<dbReference type="Gene3D" id="1.10.3970.10">
    <property type="entry name" value="BSD domain"/>
    <property type="match status" value="1"/>
</dbReference>
<feature type="compositionally biased region" description="Acidic residues" evidence="1">
    <location>
        <begin position="15"/>
        <end position="25"/>
    </location>
</feature>
<dbReference type="Pfam" id="PF03909">
    <property type="entry name" value="BSD"/>
    <property type="match status" value="1"/>
</dbReference>
<feature type="compositionally biased region" description="Acidic residues" evidence="1">
    <location>
        <begin position="395"/>
        <end position="410"/>
    </location>
</feature>
<evidence type="ECO:0000313" key="4">
    <source>
        <dbReference type="Proteomes" id="UP001153555"/>
    </source>
</evidence>
<organism evidence="3 4">
    <name type="scientific">Striga hermonthica</name>
    <name type="common">Purple witchweed</name>
    <name type="synonym">Buchnera hermonthica</name>
    <dbReference type="NCBI Taxonomy" id="68872"/>
    <lineage>
        <taxon>Eukaryota</taxon>
        <taxon>Viridiplantae</taxon>
        <taxon>Streptophyta</taxon>
        <taxon>Embryophyta</taxon>
        <taxon>Tracheophyta</taxon>
        <taxon>Spermatophyta</taxon>
        <taxon>Magnoliopsida</taxon>
        <taxon>eudicotyledons</taxon>
        <taxon>Gunneridae</taxon>
        <taxon>Pentapetalae</taxon>
        <taxon>asterids</taxon>
        <taxon>lamiids</taxon>
        <taxon>Lamiales</taxon>
        <taxon>Orobanchaceae</taxon>
        <taxon>Buchnereae</taxon>
        <taxon>Striga</taxon>
    </lineage>
</organism>
<dbReference type="AlphaFoldDB" id="A0A9N7NWT3"/>
<sequence>MAWWARSIANTLKFDDDDDGDDDDANAARKPESKQSSSPESRDDDVASPASPSRGVKEDLSELSKTLTRQFWGVASFLAPPPQPEPQSDPGVSEPDQSSILGIRSDFAEIGGKFRSGISRLSNNINVSEITKLASNLLQLESDDENEGTGVVESFESVGDGAVGVTEKVLAFVLDIAEHPETWLDFPLPEDIDFYMTDAQQEHALAVERLAPRLAVLRMELCPGYMSESCFWLIYFLLLHTRLDKQDAELLSTPQVLEARALLGHELKNRNTTEPKNSSGKKSPGPDESDVSHHEESLSMPSPVIPENEPNKIGTSGATAAPEIVKDPAEINETKTANNPVTQEKEAGQVKEQYLKKSNSSSVSVDEDEDDADDWLKEETLDAGSSIGKSIPIVNEDDVSFSDLEDDDGDVPASHRKSNDSSDKDSRDWVQLGKSSSDKESTKESNDWLDVDDIVVS</sequence>
<evidence type="ECO:0000259" key="2">
    <source>
        <dbReference type="PROSITE" id="PS50858"/>
    </source>
</evidence>
<evidence type="ECO:0000256" key="1">
    <source>
        <dbReference type="SAM" id="MobiDB-lite"/>
    </source>
</evidence>
<dbReference type="InterPro" id="IPR005607">
    <property type="entry name" value="BSD_dom"/>
</dbReference>
<dbReference type="OrthoDB" id="2021158at2759"/>
<name>A0A9N7NWT3_STRHE</name>
<feature type="compositionally biased region" description="Basic and acidic residues" evidence="1">
    <location>
        <begin position="343"/>
        <end position="355"/>
    </location>
</feature>
<feature type="region of interest" description="Disordered" evidence="1">
    <location>
        <begin position="76"/>
        <end position="98"/>
    </location>
</feature>
<feature type="compositionally biased region" description="Basic and acidic residues" evidence="1">
    <location>
        <begin position="324"/>
        <end position="333"/>
    </location>
</feature>
<comment type="caution">
    <text evidence="3">The sequence shown here is derived from an EMBL/GenBank/DDBJ whole genome shotgun (WGS) entry which is preliminary data.</text>
</comment>
<feature type="compositionally biased region" description="Acidic residues" evidence="1">
    <location>
        <begin position="447"/>
        <end position="457"/>
    </location>
</feature>
<feature type="region of interest" description="Disordered" evidence="1">
    <location>
        <begin position="1"/>
        <end position="61"/>
    </location>
</feature>
<gene>
    <name evidence="3" type="ORF">SHERM_06271</name>
</gene>